<dbReference type="Proteomes" id="UP000297385">
    <property type="component" value="Unassembled WGS sequence"/>
</dbReference>
<evidence type="ECO:0000256" key="4">
    <source>
        <dbReference type="ARBA" id="ARBA00022519"/>
    </source>
</evidence>
<dbReference type="PANTHER" id="PTHR43820:SF4">
    <property type="entry name" value="HIGH-AFFINITY BRANCHED-CHAIN AMINO ACID TRANSPORT ATP-BINDING PROTEIN LIVF"/>
    <property type="match status" value="1"/>
</dbReference>
<keyword evidence="7" id="KW-0029">Amino-acid transport</keyword>
<evidence type="ECO:0000256" key="7">
    <source>
        <dbReference type="ARBA" id="ARBA00022970"/>
    </source>
</evidence>
<dbReference type="SMART" id="SM00382">
    <property type="entry name" value="AAA"/>
    <property type="match status" value="1"/>
</dbReference>
<dbReference type="GO" id="GO:0005524">
    <property type="term" value="F:ATP binding"/>
    <property type="evidence" value="ECO:0007669"/>
    <property type="project" value="UniProtKB-KW"/>
</dbReference>
<protein>
    <submittedName>
        <fullName evidence="9">ABC transporter ATP-binding protein</fullName>
    </submittedName>
</protein>
<dbReference type="CDD" id="cd03224">
    <property type="entry name" value="ABC_TM1139_LivF_branched"/>
    <property type="match status" value="1"/>
</dbReference>
<dbReference type="InterPro" id="IPR003593">
    <property type="entry name" value="AAA+_ATPase"/>
</dbReference>
<evidence type="ECO:0000256" key="6">
    <source>
        <dbReference type="ARBA" id="ARBA00022840"/>
    </source>
</evidence>
<sequence>MLRIEGLEAGYGSGKVLFGVDFQVPRGEVTAIIGRNGVGKTTTLKSVVGLLRASSGKISLDSQDLSRRSVHAVVRAGIGYVPEGRQIFPALTVLENLRVGQRRAPRTWTEERVLDLFPNLRRRIKNRGHALSGGEQQMLAIARALVTDVKVLMLDEPTQGLAPMVVKQIGDVIQLLKAENVAILLVEQNLNLTESVSDRILVMSKGKVVETLSIGQFKLDADRVHHQWLTI</sequence>
<dbReference type="GO" id="GO:0016887">
    <property type="term" value="F:ATP hydrolysis activity"/>
    <property type="evidence" value="ECO:0007669"/>
    <property type="project" value="InterPro"/>
</dbReference>
<dbReference type="EMBL" id="SNVI01000005">
    <property type="protein sequence ID" value="TFE37806.1"/>
    <property type="molecule type" value="Genomic_DNA"/>
</dbReference>
<dbReference type="InterPro" id="IPR017871">
    <property type="entry name" value="ABC_transporter-like_CS"/>
</dbReference>
<gene>
    <name evidence="9" type="ORF">E2553_41220</name>
</gene>
<dbReference type="PROSITE" id="PS50893">
    <property type="entry name" value="ABC_TRANSPORTER_2"/>
    <property type="match status" value="1"/>
</dbReference>
<organism evidence="9 10">
    <name type="scientific">Paraburkholderia dipogonis</name>
    <dbReference type="NCBI Taxonomy" id="1211383"/>
    <lineage>
        <taxon>Bacteria</taxon>
        <taxon>Pseudomonadati</taxon>
        <taxon>Pseudomonadota</taxon>
        <taxon>Betaproteobacteria</taxon>
        <taxon>Burkholderiales</taxon>
        <taxon>Burkholderiaceae</taxon>
        <taxon>Paraburkholderia</taxon>
    </lineage>
</organism>
<evidence type="ECO:0000256" key="3">
    <source>
        <dbReference type="ARBA" id="ARBA00022475"/>
    </source>
</evidence>
<accession>A0A4Y8MK04</accession>
<dbReference type="PANTHER" id="PTHR43820">
    <property type="entry name" value="HIGH-AFFINITY BRANCHED-CHAIN AMINO ACID TRANSPORT ATP-BINDING PROTEIN LIVF"/>
    <property type="match status" value="1"/>
</dbReference>
<keyword evidence="2" id="KW-0813">Transport</keyword>
<feature type="domain" description="ABC transporter" evidence="8">
    <location>
        <begin position="2"/>
        <end position="230"/>
    </location>
</feature>
<evidence type="ECO:0000313" key="9">
    <source>
        <dbReference type="EMBL" id="TFE37806.1"/>
    </source>
</evidence>
<dbReference type="GeneID" id="97310759"/>
<comment type="similarity">
    <text evidence="1">Belongs to the ABC transporter superfamily.</text>
</comment>
<comment type="caution">
    <text evidence="9">The sequence shown here is derived from an EMBL/GenBank/DDBJ whole genome shotgun (WGS) entry which is preliminary data.</text>
</comment>
<proteinExistence type="inferred from homology"/>
<dbReference type="InterPro" id="IPR027417">
    <property type="entry name" value="P-loop_NTPase"/>
</dbReference>
<evidence type="ECO:0000256" key="5">
    <source>
        <dbReference type="ARBA" id="ARBA00022741"/>
    </source>
</evidence>
<keyword evidence="6 9" id="KW-0067">ATP-binding</keyword>
<dbReference type="InterPro" id="IPR052156">
    <property type="entry name" value="BCAA_Transport_ATP-bd_LivF"/>
</dbReference>
<evidence type="ECO:0000259" key="8">
    <source>
        <dbReference type="PROSITE" id="PS50893"/>
    </source>
</evidence>
<evidence type="ECO:0000256" key="1">
    <source>
        <dbReference type="ARBA" id="ARBA00005417"/>
    </source>
</evidence>
<name>A0A4Y8MK04_9BURK</name>
<keyword evidence="3" id="KW-1003">Cell membrane</keyword>
<keyword evidence="5" id="KW-0547">Nucleotide-binding</keyword>
<evidence type="ECO:0000313" key="10">
    <source>
        <dbReference type="Proteomes" id="UP000297385"/>
    </source>
</evidence>
<dbReference type="SUPFAM" id="SSF52540">
    <property type="entry name" value="P-loop containing nucleoside triphosphate hydrolases"/>
    <property type="match status" value="1"/>
</dbReference>
<dbReference type="RefSeq" id="WP_134466323.1">
    <property type="nucleotide sequence ID" value="NZ_JBHMFL010000148.1"/>
</dbReference>
<dbReference type="GO" id="GO:0015807">
    <property type="term" value="P:L-amino acid transport"/>
    <property type="evidence" value="ECO:0007669"/>
    <property type="project" value="TreeGrafter"/>
</dbReference>
<dbReference type="InterPro" id="IPR003439">
    <property type="entry name" value="ABC_transporter-like_ATP-bd"/>
</dbReference>
<dbReference type="GO" id="GO:0015658">
    <property type="term" value="F:branched-chain amino acid transmembrane transporter activity"/>
    <property type="evidence" value="ECO:0007669"/>
    <property type="project" value="TreeGrafter"/>
</dbReference>
<dbReference type="Gene3D" id="3.40.50.300">
    <property type="entry name" value="P-loop containing nucleotide triphosphate hydrolases"/>
    <property type="match status" value="1"/>
</dbReference>
<dbReference type="AlphaFoldDB" id="A0A4Y8MK04"/>
<evidence type="ECO:0000256" key="2">
    <source>
        <dbReference type="ARBA" id="ARBA00022448"/>
    </source>
</evidence>
<keyword evidence="4" id="KW-0997">Cell inner membrane</keyword>
<dbReference type="Pfam" id="PF00005">
    <property type="entry name" value="ABC_tran"/>
    <property type="match status" value="1"/>
</dbReference>
<keyword evidence="4" id="KW-0472">Membrane</keyword>
<reference evidence="9 10" key="1">
    <citation type="submission" date="2019-03" db="EMBL/GenBank/DDBJ databases">
        <title>Complete Genome Sequence of Paraburkholderia dipogonis ICMP 19430T, a Nitrogen-fixing Symbiont of the South African Invasive Legume Dipogon lignosus in New Zealand.</title>
        <authorList>
            <person name="De Meyer S.E."/>
        </authorList>
    </citation>
    <scope>NUCLEOTIDE SEQUENCE [LARGE SCALE GENOMIC DNA]</scope>
    <source>
        <strain evidence="9 10">ICMP 19430</strain>
    </source>
</reference>
<dbReference type="PROSITE" id="PS00211">
    <property type="entry name" value="ABC_TRANSPORTER_1"/>
    <property type="match status" value="1"/>
</dbReference>